<dbReference type="Proteomes" id="UP000254799">
    <property type="component" value="Unassembled WGS sequence"/>
</dbReference>
<evidence type="ECO:0000313" key="1">
    <source>
        <dbReference type="EMBL" id="STT52650.1"/>
    </source>
</evidence>
<evidence type="ECO:0000313" key="2">
    <source>
        <dbReference type="Proteomes" id="UP000254799"/>
    </source>
</evidence>
<dbReference type="AlphaFoldDB" id="A0A377WCT1"/>
<proteinExistence type="predicted"/>
<sequence>MDRDADFMGVEIAGVEKADIVGRHHRQAARFRQRHGGVEIGLFILSTGTDQLQKIAVREMLFVEGDALFNQRHIAAESG</sequence>
<reference evidence="1 2" key="1">
    <citation type="submission" date="2018-06" db="EMBL/GenBank/DDBJ databases">
        <authorList>
            <consortium name="Pathogen Informatics"/>
            <person name="Doyle S."/>
        </authorList>
    </citation>
    <scope>NUCLEOTIDE SEQUENCE [LARGE SCALE GENOMIC DNA]</scope>
    <source>
        <strain evidence="1 2">NCTC8849</strain>
    </source>
</reference>
<gene>
    <name evidence="1" type="ORF">NCTC8849_01189</name>
</gene>
<organism evidence="1 2">
    <name type="scientific">Klebsiella pneumoniae</name>
    <dbReference type="NCBI Taxonomy" id="573"/>
    <lineage>
        <taxon>Bacteria</taxon>
        <taxon>Pseudomonadati</taxon>
        <taxon>Pseudomonadota</taxon>
        <taxon>Gammaproteobacteria</taxon>
        <taxon>Enterobacterales</taxon>
        <taxon>Enterobacteriaceae</taxon>
        <taxon>Klebsiella/Raoultella group</taxon>
        <taxon>Klebsiella</taxon>
        <taxon>Klebsiella pneumoniae complex</taxon>
    </lineage>
</organism>
<accession>A0A377WCT1</accession>
<name>A0A377WCT1_KLEPN</name>
<dbReference type="EMBL" id="UGLC01000002">
    <property type="protein sequence ID" value="STT52650.1"/>
    <property type="molecule type" value="Genomic_DNA"/>
</dbReference>
<protein>
    <submittedName>
        <fullName evidence="1">Uncharacterized protein</fullName>
    </submittedName>
</protein>